<feature type="transmembrane region" description="Helical" evidence="1">
    <location>
        <begin position="6"/>
        <end position="21"/>
    </location>
</feature>
<protein>
    <submittedName>
        <fullName evidence="2">Uncharacterized protein</fullName>
    </submittedName>
</protein>
<organism evidence="2 3">
    <name type="scientific">Arthrospiribacter ruber</name>
    <dbReference type="NCBI Taxonomy" id="2487934"/>
    <lineage>
        <taxon>Bacteria</taxon>
        <taxon>Pseudomonadati</taxon>
        <taxon>Bacteroidota</taxon>
        <taxon>Cytophagia</taxon>
        <taxon>Cytophagales</taxon>
        <taxon>Cyclobacteriaceae</taxon>
        <taxon>Arthrospiribacter</taxon>
    </lineage>
</organism>
<accession>A0A951MH24</accession>
<feature type="transmembrane region" description="Helical" evidence="1">
    <location>
        <begin position="196"/>
        <end position="214"/>
    </location>
</feature>
<name>A0A951MH24_9BACT</name>
<reference evidence="2 3" key="1">
    <citation type="journal article" date="2020" name="Syst. Appl. Microbiol.">
        <title>Arthrospiribacter ruber gen. nov., sp. nov., a novel bacterium isolated from Arthrospira cultures.</title>
        <authorList>
            <person name="Waleron M."/>
            <person name="Misztak A."/>
            <person name="Waleron M.M."/>
            <person name="Furmaniak M."/>
            <person name="Mrozik A."/>
            <person name="Waleron K."/>
        </authorList>
    </citation>
    <scope>NUCLEOTIDE SEQUENCE [LARGE SCALE GENOMIC DNA]</scope>
    <source>
        <strain evidence="2 3">DPMB0001</strain>
    </source>
</reference>
<keyword evidence="1" id="KW-0472">Membrane</keyword>
<sequence>MPGFYHFIIGLSLILLLILRPKFGKRSKTQINLISITLFVVLVLELAGAYTASQKINNTLLYNIGWIYLESFLLIAYFYSLEQSLVWRKRIVQLTGLLVIWAVLNSLLFEPISGALQYYSLLPFGILLIVLSSRLIQQILTLRIDPEEKLIYIPHFWIGFVVLFFYLEALLLFGAYQFYPEFVLKNVNIMFNLNKLMASLMYLVFGFAFVLPNLRSPMAKRGSIPLYS</sequence>
<feature type="transmembrane region" description="Helical" evidence="1">
    <location>
        <begin position="33"/>
        <end position="53"/>
    </location>
</feature>
<proteinExistence type="predicted"/>
<feature type="transmembrane region" description="Helical" evidence="1">
    <location>
        <begin position="59"/>
        <end position="79"/>
    </location>
</feature>
<evidence type="ECO:0000313" key="2">
    <source>
        <dbReference type="EMBL" id="MBW3469236.1"/>
    </source>
</evidence>
<dbReference type="Proteomes" id="UP000727490">
    <property type="component" value="Unassembled WGS sequence"/>
</dbReference>
<keyword evidence="3" id="KW-1185">Reference proteome</keyword>
<feature type="transmembrane region" description="Helical" evidence="1">
    <location>
        <begin position="115"/>
        <end position="136"/>
    </location>
</feature>
<keyword evidence="1" id="KW-0812">Transmembrane</keyword>
<gene>
    <name evidence="2" type="ORF">EGN73_15655</name>
</gene>
<keyword evidence="1" id="KW-1133">Transmembrane helix</keyword>
<feature type="transmembrane region" description="Helical" evidence="1">
    <location>
        <begin position="156"/>
        <end position="176"/>
    </location>
</feature>
<evidence type="ECO:0000313" key="3">
    <source>
        <dbReference type="Proteomes" id="UP000727490"/>
    </source>
</evidence>
<dbReference type="EMBL" id="RPHB01000007">
    <property type="protein sequence ID" value="MBW3469236.1"/>
    <property type="molecule type" value="Genomic_DNA"/>
</dbReference>
<comment type="caution">
    <text evidence="2">The sequence shown here is derived from an EMBL/GenBank/DDBJ whole genome shotgun (WGS) entry which is preliminary data.</text>
</comment>
<dbReference type="AlphaFoldDB" id="A0A951MH24"/>
<feature type="transmembrane region" description="Helical" evidence="1">
    <location>
        <begin position="91"/>
        <end position="109"/>
    </location>
</feature>
<evidence type="ECO:0000256" key="1">
    <source>
        <dbReference type="SAM" id="Phobius"/>
    </source>
</evidence>